<dbReference type="PANTHER" id="PTHR46663:SF4">
    <property type="entry name" value="DIGUANYLATE CYCLASE DGCT-RELATED"/>
    <property type="match status" value="1"/>
</dbReference>
<protein>
    <recommendedName>
        <fullName evidence="3">GGDEF domain-containing protein</fullName>
    </recommendedName>
</protein>
<dbReference type="InterPro" id="IPR043128">
    <property type="entry name" value="Rev_trsase/Diguanyl_cyclase"/>
</dbReference>
<keyword evidence="1" id="KW-0175">Coiled coil</keyword>
<dbReference type="SUPFAM" id="SSF55073">
    <property type="entry name" value="Nucleotide cyclase"/>
    <property type="match status" value="1"/>
</dbReference>
<dbReference type="InterPro" id="IPR042463">
    <property type="entry name" value="HNOB_dom_associated_sf"/>
</dbReference>
<organism evidence="4 5">
    <name type="scientific">Thioclava pacifica DSM 10166</name>
    <dbReference type="NCBI Taxonomy" id="1353537"/>
    <lineage>
        <taxon>Bacteria</taxon>
        <taxon>Pseudomonadati</taxon>
        <taxon>Pseudomonadota</taxon>
        <taxon>Alphaproteobacteria</taxon>
        <taxon>Rhodobacterales</taxon>
        <taxon>Paracoccaceae</taxon>
        <taxon>Thioclava</taxon>
    </lineage>
</organism>
<dbReference type="Gene3D" id="3.30.70.270">
    <property type="match status" value="1"/>
</dbReference>
<gene>
    <name evidence="4" type="ORF">TP2_08045</name>
</gene>
<dbReference type="Gene3D" id="3.30.450.260">
    <property type="entry name" value="Haem NO binding associated domain"/>
    <property type="match status" value="1"/>
</dbReference>
<evidence type="ECO:0000256" key="1">
    <source>
        <dbReference type="SAM" id="Coils"/>
    </source>
</evidence>
<feature type="compositionally biased region" description="Basic and acidic residues" evidence="2">
    <location>
        <begin position="1"/>
        <end position="10"/>
    </location>
</feature>
<reference evidence="4 5" key="1">
    <citation type="submission" date="2013-07" db="EMBL/GenBank/DDBJ databases">
        <title>Thioclava pacifica DSM 10166 Genome Sequencing.</title>
        <authorList>
            <person name="Lai Q."/>
            <person name="Shao Z."/>
        </authorList>
    </citation>
    <scope>NUCLEOTIDE SEQUENCE [LARGE SCALE GENOMIC DNA]</scope>
    <source>
        <strain evidence="4 5">DSM 10166</strain>
    </source>
</reference>
<dbReference type="PROSITE" id="PS50887">
    <property type="entry name" value="GGDEF"/>
    <property type="match status" value="1"/>
</dbReference>
<proteinExistence type="predicted"/>
<dbReference type="Proteomes" id="UP000027432">
    <property type="component" value="Unassembled WGS sequence"/>
</dbReference>
<feature type="region of interest" description="Disordered" evidence="2">
    <location>
        <begin position="1"/>
        <end position="29"/>
    </location>
</feature>
<dbReference type="SMART" id="SM00267">
    <property type="entry name" value="GGDEF"/>
    <property type="match status" value="1"/>
</dbReference>
<keyword evidence="5" id="KW-1185">Reference proteome</keyword>
<dbReference type="OrthoDB" id="9812260at2"/>
<dbReference type="Pfam" id="PF00990">
    <property type="entry name" value="GGDEF"/>
    <property type="match status" value="1"/>
</dbReference>
<feature type="coiled-coil region" evidence="1">
    <location>
        <begin position="199"/>
        <end position="226"/>
    </location>
</feature>
<dbReference type="AlphaFoldDB" id="A0A074JU38"/>
<dbReference type="InterPro" id="IPR029787">
    <property type="entry name" value="Nucleotide_cyclase"/>
</dbReference>
<dbReference type="PANTHER" id="PTHR46663">
    <property type="entry name" value="DIGUANYLATE CYCLASE DGCT-RELATED"/>
    <property type="match status" value="1"/>
</dbReference>
<dbReference type="FunFam" id="3.30.70.270:FF:000001">
    <property type="entry name" value="Diguanylate cyclase domain protein"/>
    <property type="match status" value="1"/>
</dbReference>
<dbReference type="InterPro" id="IPR052163">
    <property type="entry name" value="DGC-Regulatory_Protein"/>
</dbReference>
<evidence type="ECO:0000313" key="4">
    <source>
        <dbReference type="EMBL" id="KEO52882.1"/>
    </source>
</evidence>
<accession>A0A074JU38</accession>
<dbReference type="eggNOG" id="COG2199">
    <property type="taxonomic scope" value="Bacteria"/>
</dbReference>
<comment type="caution">
    <text evidence="4">The sequence shown here is derived from an EMBL/GenBank/DDBJ whole genome shotgun (WGS) entry which is preliminary data.</text>
</comment>
<evidence type="ECO:0000256" key="2">
    <source>
        <dbReference type="SAM" id="MobiDB-lite"/>
    </source>
</evidence>
<dbReference type="NCBIfam" id="TIGR00254">
    <property type="entry name" value="GGDEF"/>
    <property type="match status" value="1"/>
</dbReference>
<evidence type="ECO:0000313" key="5">
    <source>
        <dbReference type="Proteomes" id="UP000027432"/>
    </source>
</evidence>
<dbReference type="RefSeq" id="WP_051692491.1">
    <property type="nucleotide sequence ID" value="NZ_AUND01000023.1"/>
</dbReference>
<dbReference type="GO" id="GO:0003824">
    <property type="term" value="F:catalytic activity"/>
    <property type="evidence" value="ECO:0007669"/>
    <property type="project" value="UniProtKB-ARBA"/>
</dbReference>
<sequence length="391" mass="42423">MTDAMRDTQGRDLLPPPPKNSVGSGVGMSSGRTSLTGALAQAEPLFCALMPMFLWIDGQARIRALGRTLKKVLGEGVLIGDTFTRHFSVGRREGDLLRCPDGLSPQCEFENCSHQIGACGFSLRHLRDRRSIHLTLQTRPKIGLRGDVLSLPTTEGGGVLMNLSFGIYLSEVVATLGLTERDFAAADLAMEMLYLQEAKSLVMGELRALTARLDQARQEAERLALTDPLTRLSNRRAMEQALSQAVSGAAQGGAPFALMQIDLDHFKRVNDSHGHAAGDYVLQSVARILRETVRHGDMAGRVGGDEFLLLLRGPIERHAVKALARRIIARLEEPKWFSGHECLISGSIGVVFSGDYGPPDLEVMQADADAATYSAKDAGRGCVRFARSTDN</sequence>
<evidence type="ECO:0000259" key="3">
    <source>
        <dbReference type="PROSITE" id="PS50887"/>
    </source>
</evidence>
<feature type="domain" description="GGDEF" evidence="3">
    <location>
        <begin position="254"/>
        <end position="388"/>
    </location>
</feature>
<dbReference type="STRING" id="1353537.TP2_08045"/>
<name>A0A074JU38_9RHOB</name>
<dbReference type="InterPro" id="IPR000160">
    <property type="entry name" value="GGDEF_dom"/>
</dbReference>
<dbReference type="EMBL" id="AUND01000023">
    <property type="protein sequence ID" value="KEO52882.1"/>
    <property type="molecule type" value="Genomic_DNA"/>
</dbReference>
<dbReference type="CDD" id="cd01949">
    <property type="entry name" value="GGDEF"/>
    <property type="match status" value="1"/>
</dbReference>